<comment type="subcellular location">
    <subcellularLocation>
        <location evidence="1 17">Cell membrane</location>
        <topology evidence="1 17">Multi-pass membrane protein</topology>
    </subcellularLocation>
</comment>
<keyword evidence="19" id="KW-1185">Reference proteome</keyword>
<dbReference type="NCBIfam" id="NF001390">
    <property type="entry name" value="PRK00281.1-4"/>
    <property type="match status" value="1"/>
</dbReference>
<proteinExistence type="inferred from homology"/>
<comment type="miscellaneous">
    <text evidence="17">Bacitracin is thought to be involved in the inhibition of peptidoglycan synthesis by sequestering undecaprenyl diphosphate, thereby reducing the pool of lipid carrier available.</text>
</comment>
<keyword evidence="10 17" id="KW-1133">Transmembrane helix</keyword>
<dbReference type="HAMAP" id="MF_01006">
    <property type="entry name" value="Undec_diphosphatase"/>
    <property type="match status" value="1"/>
</dbReference>
<comment type="catalytic activity">
    <reaction evidence="16 17">
        <text>di-trans,octa-cis-undecaprenyl diphosphate + H2O = di-trans,octa-cis-undecaprenyl phosphate + phosphate + H(+)</text>
        <dbReference type="Rhea" id="RHEA:28094"/>
        <dbReference type="ChEBI" id="CHEBI:15377"/>
        <dbReference type="ChEBI" id="CHEBI:15378"/>
        <dbReference type="ChEBI" id="CHEBI:43474"/>
        <dbReference type="ChEBI" id="CHEBI:58405"/>
        <dbReference type="ChEBI" id="CHEBI:60392"/>
        <dbReference type="EC" id="3.6.1.27"/>
    </reaction>
</comment>
<gene>
    <name evidence="17" type="primary">uppP</name>
    <name evidence="18" type="ORF">KQI68_01590</name>
</gene>
<sequence length="291" mass="32108">MFIDIIKVIILGIIEGLTEFLPVSSTGHLIIADSFIKLDPKAFSNAFSVIIQLGAILAVVYLYFYDINPIAKGKLAPVVGEETFENMSLKEKFLNRDLETMRLIAKIIVGFLPAAVFGFLLDDFIDAHLFNHITVSIALIFFGIVIIFIEKTNKGDDFKYETLDDITLKTAFTIGFFQCLAMIPGTSRSAATIIGAMILGCSRTSAAKFSFYLAVPTMLGATALKVFKIGLSFSAWQWFLILLGGVISYIVALIVIKKFLGYIRKHDFIPFGCYRIVLGIVVLGLSMANII</sequence>
<feature type="transmembrane region" description="Helical" evidence="17">
    <location>
        <begin position="268"/>
        <end position="288"/>
    </location>
</feature>
<evidence type="ECO:0000256" key="3">
    <source>
        <dbReference type="ARBA" id="ARBA00012374"/>
    </source>
</evidence>
<evidence type="ECO:0000256" key="13">
    <source>
        <dbReference type="ARBA" id="ARBA00023316"/>
    </source>
</evidence>
<evidence type="ECO:0000256" key="9">
    <source>
        <dbReference type="ARBA" id="ARBA00022984"/>
    </source>
</evidence>
<reference evidence="18 19" key="1">
    <citation type="submission" date="2021-06" db="EMBL/GenBank/DDBJ databases">
        <authorList>
            <person name="Sun Q."/>
            <person name="Li D."/>
        </authorList>
    </citation>
    <scope>NUCLEOTIDE SEQUENCE [LARGE SCALE GENOMIC DNA]</scope>
    <source>
        <strain evidence="18 19">MSJ-1</strain>
    </source>
</reference>
<dbReference type="RefSeq" id="WP_216548307.1">
    <property type="nucleotide sequence ID" value="NZ_JAHLQO010000001.1"/>
</dbReference>
<evidence type="ECO:0000256" key="5">
    <source>
        <dbReference type="ARBA" id="ARBA00022475"/>
    </source>
</evidence>
<evidence type="ECO:0000256" key="12">
    <source>
        <dbReference type="ARBA" id="ARBA00023251"/>
    </source>
</evidence>
<organism evidence="18 19">
    <name type="scientific">Peptoniphilus ovalis</name>
    <dbReference type="NCBI Taxonomy" id="2841503"/>
    <lineage>
        <taxon>Bacteria</taxon>
        <taxon>Bacillati</taxon>
        <taxon>Bacillota</taxon>
        <taxon>Tissierellia</taxon>
        <taxon>Tissierellales</taxon>
        <taxon>Peptoniphilaceae</taxon>
        <taxon>Peptoniphilus</taxon>
    </lineage>
</organism>
<evidence type="ECO:0000256" key="2">
    <source>
        <dbReference type="ARBA" id="ARBA00010621"/>
    </source>
</evidence>
<evidence type="ECO:0000256" key="4">
    <source>
        <dbReference type="ARBA" id="ARBA00021581"/>
    </source>
</evidence>
<dbReference type="InterPro" id="IPR003824">
    <property type="entry name" value="UppP"/>
</dbReference>
<evidence type="ECO:0000313" key="19">
    <source>
        <dbReference type="Proteomes" id="UP000783742"/>
    </source>
</evidence>
<accession>A0ABS6FEC3</accession>
<keyword evidence="9 17" id="KW-0573">Peptidoglycan synthesis</keyword>
<keyword evidence="13 17" id="KW-0961">Cell wall biogenesis/degradation</keyword>
<evidence type="ECO:0000256" key="11">
    <source>
        <dbReference type="ARBA" id="ARBA00023136"/>
    </source>
</evidence>
<dbReference type="Proteomes" id="UP000783742">
    <property type="component" value="Unassembled WGS sequence"/>
</dbReference>
<feature type="transmembrane region" description="Helical" evidence="17">
    <location>
        <begin position="127"/>
        <end position="149"/>
    </location>
</feature>
<keyword evidence="12 17" id="KW-0046">Antibiotic resistance</keyword>
<feature type="transmembrane region" description="Helical" evidence="17">
    <location>
        <begin position="42"/>
        <end position="64"/>
    </location>
</feature>
<feature type="transmembrane region" description="Helical" evidence="17">
    <location>
        <begin position="103"/>
        <end position="121"/>
    </location>
</feature>
<dbReference type="NCBIfam" id="NF001391">
    <property type="entry name" value="PRK00281.1-5"/>
    <property type="match status" value="1"/>
</dbReference>
<evidence type="ECO:0000313" key="18">
    <source>
        <dbReference type="EMBL" id="MBU5668525.1"/>
    </source>
</evidence>
<comment type="function">
    <text evidence="17">Catalyzes the dephosphorylation of undecaprenyl diphosphate (UPP). Confers resistance to bacitracin.</text>
</comment>
<evidence type="ECO:0000256" key="17">
    <source>
        <dbReference type="HAMAP-Rule" id="MF_01006"/>
    </source>
</evidence>
<dbReference type="Pfam" id="PF02673">
    <property type="entry name" value="BacA"/>
    <property type="match status" value="1"/>
</dbReference>
<evidence type="ECO:0000256" key="15">
    <source>
        <dbReference type="ARBA" id="ARBA00032932"/>
    </source>
</evidence>
<evidence type="ECO:0000256" key="14">
    <source>
        <dbReference type="ARBA" id="ARBA00032707"/>
    </source>
</evidence>
<protein>
    <recommendedName>
        <fullName evidence="4 17">Undecaprenyl-diphosphatase</fullName>
        <ecNumber evidence="3 17">3.6.1.27</ecNumber>
    </recommendedName>
    <alternativeName>
        <fullName evidence="15 17">Bacitracin resistance protein</fullName>
    </alternativeName>
    <alternativeName>
        <fullName evidence="14 17">Undecaprenyl pyrophosphate phosphatase</fullName>
    </alternativeName>
</protein>
<dbReference type="PANTHER" id="PTHR30622:SF3">
    <property type="entry name" value="UNDECAPRENYL-DIPHOSPHATASE"/>
    <property type="match status" value="1"/>
</dbReference>
<evidence type="ECO:0000256" key="6">
    <source>
        <dbReference type="ARBA" id="ARBA00022692"/>
    </source>
</evidence>
<evidence type="ECO:0000256" key="16">
    <source>
        <dbReference type="ARBA" id="ARBA00047594"/>
    </source>
</evidence>
<dbReference type="NCBIfam" id="NF001389">
    <property type="entry name" value="PRK00281.1-2"/>
    <property type="match status" value="1"/>
</dbReference>
<evidence type="ECO:0000256" key="8">
    <source>
        <dbReference type="ARBA" id="ARBA00022960"/>
    </source>
</evidence>
<evidence type="ECO:0000256" key="10">
    <source>
        <dbReference type="ARBA" id="ARBA00022989"/>
    </source>
</evidence>
<evidence type="ECO:0000256" key="1">
    <source>
        <dbReference type="ARBA" id="ARBA00004651"/>
    </source>
</evidence>
<name>A0ABS6FEC3_9FIRM</name>
<keyword evidence="6 17" id="KW-0812">Transmembrane</keyword>
<comment type="caution">
    <text evidence="18">The sequence shown here is derived from an EMBL/GenBank/DDBJ whole genome shotgun (WGS) entry which is preliminary data.</text>
</comment>
<keyword evidence="5 17" id="KW-1003">Cell membrane</keyword>
<dbReference type="EMBL" id="JAHLQO010000001">
    <property type="protein sequence ID" value="MBU5668525.1"/>
    <property type="molecule type" value="Genomic_DNA"/>
</dbReference>
<feature type="transmembrane region" description="Helical" evidence="17">
    <location>
        <begin position="209"/>
        <end position="229"/>
    </location>
</feature>
<comment type="similarity">
    <text evidence="2 17">Belongs to the UppP family.</text>
</comment>
<feature type="transmembrane region" description="Helical" evidence="17">
    <location>
        <begin position="235"/>
        <end position="256"/>
    </location>
</feature>
<dbReference type="EC" id="3.6.1.27" evidence="3 17"/>
<keyword evidence="8 17" id="KW-0133">Cell shape</keyword>
<dbReference type="GO" id="GO:0050380">
    <property type="term" value="F:undecaprenyl-diphosphatase activity"/>
    <property type="evidence" value="ECO:0007669"/>
    <property type="project" value="UniProtKB-EC"/>
</dbReference>
<keyword evidence="11 17" id="KW-0472">Membrane</keyword>
<keyword evidence="7 17" id="KW-0378">Hydrolase</keyword>
<evidence type="ECO:0000256" key="7">
    <source>
        <dbReference type="ARBA" id="ARBA00022801"/>
    </source>
</evidence>
<dbReference type="PANTHER" id="PTHR30622">
    <property type="entry name" value="UNDECAPRENYL-DIPHOSPHATASE"/>
    <property type="match status" value="1"/>
</dbReference>
<dbReference type="NCBIfam" id="TIGR00753">
    <property type="entry name" value="undec_PP_bacA"/>
    <property type="match status" value="1"/>
</dbReference>